<accession>A0ABU5GS91</accession>
<dbReference type="SUPFAM" id="SSF58104">
    <property type="entry name" value="Methyl-accepting chemotaxis protein (MCP) signaling domain"/>
    <property type="match status" value="1"/>
</dbReference>
<dbReference type="RefSeq" id="WP_321553754.1">
    <property type="nucleotide sequence ID" value="NZ_JAXIVU010000011.1"/>
</dbReference>
<sequence>MRNNQPVTNREYELNEEDLLVSRTDLKGDITYVNPSFVKVSGFAREELVGEHHNVVRHPDMPREAFANLWSTVQSGKTWRGLVKNRRKNGDYYWVNASVSPIIENGQVKGYASLRIQASREDIAAAEKAYAEIRSGRGKSLTLHQGQLRNKGLRGWWQGINFSSMQVRFSALLGMAALFLLIMAGLGVLNQQHTAQHLQALTETGLDDVAQLQYLDRLSVQGREQLLESQTRGRESLTQYLQQLNATQQEVWSSYAAKADNQDERTTQLGAQLEQYQHALLAAAAAQADAGVALQTRLQQQGRELSEQLQRTLQAKRQLAYELIAQAQQEQQRTLMYQGIVVLLGVLLCGVALVVVRRFLQPLRDAVTFTLQIAAGNLGVAHFKQTNDEGGQVFQALDIMRKSLASMAVDINQGISVVTPAAQDITNGNEDLSSRTEQQAASLQETAASMEQITATVKQNADNARQVSSLAEEAVHTVGESGAVMGQVVETMERITDSSHRMTDIINVIDSIAFQTNILALNASVEAARAGEQGRGFAVVASEVRNLAGRSADAAKEIRLLINSSSSEIESGADLVRRAEQSIEKVVESVTRVNDIMGEISAASEEQSDGIGQINQAVTQMDEVTQQNAALVQASAHAASELEEQIVHLAHSIAAFRVQGTEEKMADTAWSSAPQSGTALQAHAGSNPERASGYRLPSRQQVEEQDEWETF</sequence>
<evidence type="ECO:0000256" key="1">
    <source>
        <dbReference type="ARBA" id="ARBA00022481"/>
    </source>
</evidence>
<feature type="domain" description="Methyl-accepting transducer" evidence="7">
    <location>
        <begin position="414"/>
        <end position="643"/>
    </location>
</feature>
<evidence type="ECO:0000259" key="8">
    <source>
        <dbReference type="PROSITE" id="PS50112"/>
    </source>
</evidence>
<comment type="caution">
    <text evidence="10">The sequence shown here is derived from an EMBL/GenBank/DDBJ whole genome shotgun (WGS) entry which is preliminary data.</text>
</comment>
<comment type="similarity">
    <text evidence="3">Belongs to the methyl-accepting chemotaxis (MCP) protein family.</text>
</comment>
<protein>
    <submittedName>
        <fullName evidence="10">Methyl-accepting chemotaxis protein</fullName>
    </submittedName>
</protein>
<evidence type="ECO:0000256" key="2">
    <source>
        <dbReference type="ARBA" id="ARBA00023224"/>
    </source>
</evidence>
<dbReference type="CDD" id="cd00130">
    <property type="entry name" value="PAS"/>
    <property type="match status" value="1"/>
</dbReference>
<dbReference type="PANTHER" id="PTHR43531:SF14">
    <property type="entry name" value="METHYL-ACCEPTING CHEMOTAXIS PROTEIN I-RELATED"/>
    <property type="match status" value="1"/>
</dbReference>
<dbReference type="InterPro" id="IPR004090">
    <property type="entry name" value="Chemotax_Me-accpt_rcpt"/>
</dbReference>
<dbReference type="Gene3D" id="1.10.287.950">
    <property type="entry name" value="Methyl-accepting chemotaxis protein"/>
    <property type="match status" value="1"/>
</dbReference>
<dbReference type="EMBL" id="JAXIVU010000011">
    <property type="protein sequence ID" value="MDY7219664.1"/>
    <property type="molecule type" value="Genomic_DNA"/>
</dbReference>
<feature type="domain" description="PAS" evidence="8">
    <location>
        <begin position="25"/>
        <end position="60"/>
    </location>
</feature>
<evidence type="ECO:0000256" key="3">
    <source>
        <dbReference type="ARBA" id="ARBA00029447"/>
    </source>
</evidence>
<reference evidence="10 11" key="1">
    <citation type="submission" date="2023-12" db="EMBL/GenBank/DDBJ databases">
        <title>Denitrificimonas halotolerans sp. nov.,a novel species isolated from landfill leachate.</title>
        <authorList>
            <person name="Wang S."/>
        </authorList>
    </citation>
    <scope>NUCLEOTIDE SEQUENCE [LARGE SCALE GENOMIC DNA]</scope>
    <source>
        <strain evidence="10 11">JX-1</strain>
    </source>
</reference>
<feature type="region of interest" description="Disordered" evidence="5">
    <location>
        <begin position="666"/>
        <end position="711"/>
    </location>
</feature>
<dbReference type="NCBIfam" id="TIGR00229">
    <property type="entry name" value="sensory_box"/>
    <property type="match status" value="1"/>
</dbReference>
<dbReference type="InterPro" id="IPR000014">
    <property type="entry name" value="PAS"/>
</dbReference>
<organism evidence="10 11">
    <name type="scientific">Denitrificimonas halotolerans</name>
    <dbReference type="NCBI Taxonomy" id="3098930"/>
    <lineage>
        <taxon>Bacteria</taxon>
        <taxon>Pseudomonadati</taxon>
        <taxon>Pseudomonadota</taxon>
        <taxon>Gammaproteobacteria</taxon>
        <taxon>Pseudomonadales</taxon>
        <taxon>Pseudomonadaceae</taxon>
        <taxon>Denitrificimonas</taxon>
    </lineage>
</organism>
<evidence type="ECO:0000259" key="7">
    <source>
        <dbReference type="PROSITE" id="PS50111"/>
    </source>
</evidence>
<name>A0ABU5GS91_9GAMM</name>
<dbReference type="InterPro" id="IPR004089">
    <property type="entry name" value="MCPsignal_dom"/>
</dbReference>
<dbReference type="PRINTS" id="PR00260">
    <property type="entry name" value="CHEMTRNSDUCR"/>
</dbReference>
<feature type="domain" description="HAMP" evidence="9">
    <location>
        <begin position="357"/>
        <end position="409"/>
    </location>
</feature>
<evidence type="ECO:0000256" key="6">
    <source>
        <dbReference type="SAM" id="Phobius"/>
    </source>
</evidence>
<feature type="compositionally biased region" description="Polar residues" evidence="5">
    <location>
        <begin position="669"/>
        <end position="679"/>
    </location>
</feature>
<dbReference type="Gene3D" id="3.30.450.20">
    <property type="entry name" value="PAS domain"/>
    <property type="match status" value="1"/>
</dbReference>
<keyword evidence="6" id="KW-0472">Membrane</keyword>
<evidence type="ECO:0000313" key="10">
    <source>
        <dbReference type="EMBL" id="MDY7219664.1"/>
    </source>
</evidence>
<evidence type="ECO:0000313" key="11">
    <source>
        <dbReference type="Proteomes" id="UP001294570"/>
    </source>
</evidence>
<feature type="transmembrane region" description="Helical" evidence="6">
    <location>
        <begin position="335"/>
        <end position="356"/>
    </location>
</feature>
<dbReference type="CDD" id="cd11386">
    <property type="entry name" value="MCP_signal"/>
    <property type="match status" value="1"/>
</dbReference>
<dbReference type="Proteomes" id="UP001294570">
    <property type="component" value="Unassembled WGS sequence"/>
</dbReference>
<dbReference type="InterPro" id="IPR013655">
    <property type="entry name" value="PAS_fold_3"/>
</dbReference>
<dbReference type="InterPro" id="IPR051310">
    <property type="entry name" value="MCP_chemotaxis"/>
</dbReference>
<keyword evidence="2 4" id="KW-0807">Transducer</keyword>
<evidence type="ECO:0000256" key="4">
    <source>
        <dbReference type="PROSITE-ProRule" id="PRU00284"/>
    </source>
</evidence>
<keyword evidence="6" id="KW-1133">Transmembrane helix</keyword>
<keyword evidence="6" id="KW-0812">Transmembrane</keyword>
<dbReference type="Pfam" id="PF00015">
    <property type="entry name" value="MCPsignal"/>
    <property type="match status" value="1"/>
</dbReference>
<dbReference type="PROSITE" id="PS50885">
    <property type="entry name" value="HAMP"/>
    <property type="match status" value="1"/>
</dbReference>
<dbReference type="Pfam" id="PF08447">
    <property type="entry name" value="PAS_3"/>
    <property type="match status" value="1"/>
</dbReference>
<gene>
    <name evidence="10" type="ORF">TOI97_08825</name>
</gene>
<dbReference type="PROSITE" id="PS50112">
    <property type="entry name" value="PAS"/>
    <property type="match status" value="1"/>
</dbReference>
<dbReference type="PANTHER" id="PTHR43531">
    <property type="entry name" value="PROTEIN ICFG"/>
    <property type="match status" value="1"/>
</dbReference>
<evidence type="ECO:0000256" key="5">
    <source>
        <dbReference type="SAM" id="MobiDB-lite"/>
    </source>
</evidence>
<feature type="transmembrane region" description="Helical" evidence="6">
    <location>
        <begin position="169"/>
        <end position="189"/>
    </location>
</feature>
<keyword evidence="11" id="KW-1185">Reference proteome</keyword>
<proteinExistence type="inferred from homology"/>
<dbReference type="InterPro" id="IPR003660">
    <property type="entry name" value="HAMP_dom"/>
</dbReference>
<keyword evidence="1" id="KW-0488">Methylation</keyword>
<dbReference type="SMART" id="SM00283">
    <property type="entry name" value="MA"/>
    <property type="match status" value="1"/>
</dbReference>
<dbReference type="SUPFAM" id="SSF55785">
    <property type="entry name" value="PYP-like sensor domain (PAS domain)"/>
    <property type="match status" value="1"/>
</dbReference>
<evidence type="ECO:0000259" key="9">
    <source>
        <dbReference type="PROSITE" id="PS50885"/>
    </source>
</evidence>
<dbReference type="PROSITE" id="PS50111">
    <property type="entry name" value="CHEMOTAXIS_TRANSDUC_2"/>
    <property type="match status" value="1"/>
</dbReference>
<dbReference type="InterPro" id="IPR035965">
    <property type="entry name" value="PAS-like_dom_sf"/>
</dbReference>